<feature type="non-terminal residue" evidence="2">
    <location>
        <position position="1"/>
    </location>
</feature>
<accession>A0A0D0BDY7</accession>
<keyword evidence="3" id="KW-1185">Reference proteome</keyword>
<feature type="compositionally biased region" description="Polar residues" evidence="1">
    <location>
        <begin position="130"/>
        <end position="151"/>
    </location>
</feature>
<feature type="compositionally biased region" description="Basic and acidic residues" evidence="1">
    <location>
        <begin position="115"/>
        <end position="128"/>
    </location>
</feature>
<dbReference type="OrthoDB" id="4230923at2759"/>
<dbReference type="HOGENOM" id="CLU_1735917_0_0_1"/>
<feature type="region of interest" description="Disordered" evidence="1">
    <location>
        <begin position="115"/>
        <end position="151"/>
    </location>
</feature>
<evidence type="ECO:0000256" key="1">
    <source>
        <dbReference type="SAM" id="MobiDB-lite"/>
    </source>
</evidence>
<dbReference type="InParanoid" id="A0A0D0BDY7"/>
<dbReference type="Proteomes" id="UP000054485">
    <property type="component" value="Unassembled WGS sequence"/>
</dbReference>
<name>A0A0D0BDY7_9AGAM</name>
<gene>
    <name evidence="2" type="ORF">CY34DRAFT_72772</name>
</gene>
<dbReference type="AlphaFoldDB" id="A0A0D0BDY7"/>
<organism evidence="2 3">
    <name type="scientific">Suillus luteus UH-Slu-Lm8-n1</name>
    <dbReference type="NCBI Taxonomy" id="930992"/>
    <lineage>
        <taxon>Eukaryota</taxon>
        <taxon>Fungi</taxon>
        <taxon>Dikarya</taxon>
        <taxon>Basidiomycota</taxon>
        <taxon>Agaricomycotina</taxon>
        <taxon>Agaricomycetes</taxon>
        <taxon>Agaricomycetidae</taxon>
        <taxon>Boletales</taxon>
        <taxon>Suillineae</taxon>
        <taxon>Suillaceae</taxon>
        <taxon>Suillus</taxon>
    </lineage>
</organism>
<reference evidence="3" key="2">
    <citation type="submission" date="2015-01" db="EMBL/GenBank/DDBJ databases">
        <title>Evolutionary Origins and Diversification of the Mycorrhizal Mutualists.</title>
        <authorList>
            <consortium name="DOE Joint Genome Institute"/>
            <consortium name="Mycorrhizal Genomics Consortium"/>
            <person name="Kohler A."/>
            <person name="Kuo A."/>
            <person name="Nagy L.G."/>
            <person name="Floudas D."/>
            <person name="Copeland A."/>
            <person name="Barry K.W."/>
            <person name="Cichocki N."/>
            <person name="Veneault-Fourrey C."/>
            <person name="LaButti K."/>
            <person name="Lindquist E.A."/>
            <person name="Lipzen A."/>
            <person name="Lundell T."/>
            <person name="Morin E."/>
            <person name="Murat C."/>
            <person name="Riley R."/>
            <person name="Ohm R."/>
            <person name="Sun H."/>
            <person name="Tunlid A."/>
            <person name="Henrissat B."/>
            <person name="Grigoriev I.V."/>
            <person name="Hibbett D.S."/>
            <person name="Martin F."/>
        </authorList>
    </citation>
    <scope>NUCLEOTIDE SEQUENCE [LARGE SCALE GENOMIC DNA]</scope>
    <source>
        <strain evidence="3">UH-Slu-Lm8-n1</strain>
    </source>
</reference>
<dbReference type="EMBL" id="KN835141">
    <property type="protein sequence ID" value="KIK47994.1"/>
    <property type="molecule type" value="Genomic_DNA"/>
</dbReference>
<reference evidence="2 3" key="1">
    <citation type="submission" date="2014-04" db="EMBL/GenBank/DDBJ databases">
        <authorList>
            <consortium name="DOE Joint Genome Institute"/>
            <person name="Kuo A."/>
            <person name="Ruytinx J."/>
            <person name="Rineau F."/>
            <person name="Colpaert J."/>
            <person name="Kohler A."/>
            <person name="Nagy L.G."/>
            <person name="Floudas D."/>
            <person name="Copeland A."/>
            <person name="Barry K.W."/>
            <person name="Cichocki N."/>
            <person name="Veneault-Fourrey C."/>
            <person name="LaButti K."/>
            <person name="Lindquist E.A."/>
            <person name="Lipzen A."/>
            <person name="Lundell T."/>
            <person name="Morin E."/>
            <person name="Murat C."/>
            <person name="Sun H."/>
            <person name="Tunlid A."/>
            <person name="Henrissat B."/>
            <person name="Grigoriev I.V."/>
            <person name="Hibbett D.S."/>
            <person name="Martin F."/>
            <person name="Nordberg H.P."/>
            <person name="Cantor M.N."/>
            <person name="Hua S.X."/>
        </authorList>
    </citation>
    <scope>NUCLEOTIDE SEQUENCE [LARGE SCALE GENOMIC DNA]</scope>
    <source>
        <strain evidence="2 3">UH-Slu-Lm8-n1</strain>
    </source>
</reference>
<protein>
    <submittedName>
        <fullName evidence="2">Uncharacterized protein</fullName>
    </submittedName>
</protein>
<evidence type="ECO:0000313" key="3">
    <source>
        <dbReference type="Proteomes" id="UP000054485"/>
    </source>
</evidence>
<proteinExistence type="predicted"/>
<sequence length="151" mass="17400">IKNIENAEEYLNKNLLCHIDEPFTLTHLISVMFHITQLKSVPLLAIEAIRAVAYIMKKHEANEIAETITNQITNNLSPRIAEHVIAAISPQVAKILSTSENLETIIKEAERLKSAVEREKEEKEERWRWQQSTLKKQQTPYMNPSMNATRP</sequence>
<evidence type="ECO:0000313" key="2">
    <source>
        <dbReference type="EMBL" id="KIK47994.1"/>
    </source>
</evidence>